<keyword evidence="3 6" id="KW-0699">rRNA-binding</keyword>
<evidence type="ECO:0000256" key="7">
    <source>
        <dbReference type="NCBIfam" id="TIGR00008"/>
    </source>
</evidence>
<dbReference type="HAMAP" id="MF_00075">
    <property type="entry name" value="IF_1"/>
    <property type="match status" value="1"/>
</dbReference>
<feature type="domain" description="S1-like" evidence="9">
    <location>
        <begin position="1"/>
        <end position="72"/>
    </location>
</feature>
<comment type="function">
    <text evidence="6">One of the essential components for the initiation of protein synthesis. Stabilizes the binding of IF-2 and IF-3 on the 30S subunit to which N-formylmethionyl-tRNA(fMet) subsequently binds. Helps modulate mRNA selection, yielding the 30S pre-initiation complex (PIC). Upon addition of the 50S ribosomal subunit IF-1, IF-2 and IF-3 are released leaving the mature 70S translation initiation complex.</text>
</comment>
<keyword evidence="6" id="KW-0963">Cytoplasm</keyword>
<evidence type="ECO:0000256" key="6">
    <source>
        <dbReference type="HAMAP-Rule" id="MF_00075"/>
    </source>
</evidence>
<evidence type="ECO:0000256" key="3">
    <source>
        <dbReference type="ARBA" id="ARBA00022730"/>
    </source>
</evidence>
<evidence type="ECO:0000256" key="2">
    <source>
        <dbReference type="ARBA" id="ARBA00022540"/>
    </source>
</evidence>
<keyword evidence="2 6" id="KW-0396">Initiation factor</keyword>
<comment type="subunit">
    <text evidence="6">Component of the 30S ribosomal translation pre-initiation complex which assembles on the 30S ribosome in the order IF-2 and IF-3, IF-1 and N-formylmethionyl-tRNA(fMet); mRNA recruitment can occur at any time during PIC assembly.</text>
</comment>
<sequence length="90" mass="10303">MSKEDLVEMEGLIAEVLPDSRFRVKLTNGVEIAAYASGRVRKNHIRILEGDRVTVEISPYDLTKGRISFRHKDERPGAAPARPNNQFRRR</sequence>
<dbReference type="NCBIfam" id="TIGR00008">
    <property type="entry name" value="infA"/>
    <property type="match status" value="1"/>
</dbReference>
<dbReference type="Proteomes" id="UP001061302">
    <property type="component" value="Chromosome"/>
</dbReference>
<feature type="region of interest" description="Disordered" evidence="8">
    <location>
        <begin position="68"/>
        <end position="90"/>
    </location>
</feature>
<dbReference type="GO" id="GO:0003743">
    <property type="term" value="F:translation initiation factor activity"/>
    <property type="evidence" value="ECO:0007669"/>
    <property type="project" value="UniProtKB-KW"/>
</dbReference>
<dbReference type="PROSITE" id="PS50832">
    <property type="entry name" value="S1_IF1_TYPE"/>
    <property type="match status" value="1"/>
</dbReference>
<dbReference type="InterPro" id="IPR003029">
    <property type="entry name" value="S1_domain"/>
</dbReference>
<evidence type="ECO:0000256" key="4">
    <source>
        <dbReference type="ARBA" id="ARBA00022884"/>
    </source>
</evidence>
<dbReference type="InterPro" id="IPR006196">
    <property type="entry name" value="RNA-binding_domain_S1_IF1"/>
</dbReference>
<dbReference type="Pfam" id="PF01176">
    <property type="entry name" value="eIF-1a"/>
    <property type="match status" value="1"/>
</dbReference>
<dbReference type="Gene3D" id="2.40.50.140">
    <property type="entry name" value="Nucleic acid-binding proteins"/>
    <property type="match status" value="1"/>
</dbReference>
<dbReference type="PANTHER" id="PTHR33370:SF1">
    <property type="entry name" value="TRANSLATION INITIATION FACTOR IF-1, CHLOROPLASTIC"/>
    <property type="match status" value="1"/>
</dbReference>
<dbReference type="PANTHER" id="PTHR33370">
    <property type="entry name" value="TRANSLATION INITIATION FACTOR IF-1, CHLOROPLASTIC"/>
    <property type="match status" value="1"/>
</dbReference>
<protein>
    <recommendedName>
        <fullName evidence="6 7">Translation initiation factor IF-1</fullName>
    </recommendedName>
</protein>
<evidence type="ECO:0000259" key="9">
    <source>
        <dbReference type="PROSITE" id="PS50832"/>
    </source>
</evidence>
<evidence type="ECO:0000256" key="8">
    <source>
        <dbReference type="SAM" id="MobiDB-lite"/>
    </source>
</evidence>
<dbReference type="SMART" id="SM00316">
    <property type="entry name" value="S1"/>
    <property type="match status" value="1"/>
</dbReference>
<dbReference type="CDD" id="cd04451">
    <property type="entry name" value="S1_IF1"/>
    <property type="match status" value="1"/>
</dbReference>
<dbReference type="SUPFAM" id="SSF50249">
    <property type="entry name" value="Nucleic acid-binding proteins"/>
    <property type="match status" value="1"/>
</dbReference>
<comment type="similarity">
    <text evidence="1 6">Belongs to the IF-1 family.</text>
</comment>
<evidence type="ECO:0000256" key="1">
    <source>
        <dbReference type="ARBA" id="ARBA00010939"/>
    </source>
</evidence>
<accession>A0ABY6DHZ2</accession>
<keyword evidence="4 6" id="KW-0694">RNA-binding</keyword>
<keyword evidence="11" id="KW-1185">Reference proteome</keyword>
<gene>
    <name evidence="6 10" type="primary">infA</name>
    <name evidence="10" type="ORF">N8I74_11615</name>
</gene>
<proteinExistence type="inferred from homology"/>
<dbReference type="InterPro" id="IPR012340">
    <property type="entry name" value="NA-bd_OB-fold"/>
</dbReference>
<dbReference type="InterPro" id="IPR004368">
    <property type="entry name" value="TIF_IF1"/>
</dbReference>
<evidence type="ECO:0000313" key="10">
    <source>
        <dbReference type="EMBL" id="UXY13969.1"/>
    </source>
</evidence>
<organism evidence="10 11">
    <name type="scientific">Chitiniphilus purpureus</name>
    <dbReference type="NCBI Taxonomy" id="2981137"/>
    <lineage>
        <taxon>Bacteria</taxon>
        <taxon>Pseudomonadati</taxon>
        <taxon>Pseudomonadota</taxon>
        <taxon>Betaproteobacteria</taxon>
        <taxon>Neisseriales</taxon>
        <taxon>Chitinibacteraceae</taxon>
        <taxon>Chitiniphilus</taxon>
    </lineage>
</organism>
<evidence type="ECO:0000313" key="11">
    <source>
        <dbReference type="Proteomes" id="UP001061302"/>
    </source>
</evidence>
<dbReference type="RefSeq" id="WP_263123267.1">
    <property type="nucleotide sequence ID" value="NZ_CP106753.1"/>
</dbReference>
<reference evidence="10" key="1">
    <citation type="submission" date="2022-10" db="EMBL/GenBank/DDBJ databases">
        <title>Chitiniphilus purpureus sp. nov., a novel chitin-degrading bacterium isolated from crawfish pond sediment.</title>
        <authorList>
            <person name="Li K."/>
        </authorList>
    </citation>
    <scope>NUCLEOTIDE SEQUENCE</scope>
    <source>
        <strain evidence="10">CD1</strain>
    </source>
</reference>
<name>A0ABY6DHZ2_9NEIS</name>
<dbReference type="EMBL" id="CP106753">
    <property type="protein sequence ID" value="UXY13969.1"/>
    <property type="molecule type" value="Genomic_DNA"/>
</dbReference>
<evidence type="ECO:0000256" key="5">
    <source>
        <dbReference type="ARBA" id="ARBA00022917"/>
    </source>
</evidence>
<keyword evidence="5 6" id="KW-0648">Protein biosynthesis</keyword>
<comment type="subcellular location">
    <subcellularLocation>
        <location evidence="6">Cytoplasm</location>
    </subcellularLocation>
</comment>